<dbReference type="EMBL" id="JX202565">
    <property type="protein sequence ID" value="AFO12357.1"/>
    <property type="molecule type" value="Genomic_DNA"/>
</dbReference>
<dbReference type="GeneID" id="40084666"/>
<dbReference type="OrthoDB" id="38830at10239"/>
<keyword evidence="2" id="KW-1185">Reference proteome</keyword>
<organism evidence="1 2">
    <name type="scientific">Salmonella phage wksl3</name>
    <dbReference type="NCBI Taxonomy" id="1204541"/>
    <lineage>
        <taxon>Viruses</taxon>
        <taxon>Duplodnaviria</taxon>
        <taxon>Heunggongvirae</taxon>
        <taxon>Uroviricota</taxon>
        <taxon>Caudoviricetes</taxon>
        <taxon>Sarkviridae</taxon>
        <taxon>Guernseyvirinae</taxon>
        <taxon>Jerseyvirus</taxon>
        <taxon>Jerseyvirus wksl3</taxon>
    </lineage>
</organism>
<evidence type="ECO:0000313" key="1">
    <source>
        <dbReference type="EMBL" id="AFO12357.1"/>
    </source>
</evidence>
<dbReference type="KEGG" id="vg:40084666"/>
<protein>
    <submittedName>
        <fullName evidence="1">Uncharacterized protein</fullName>
    </submittedName>
</protein>
<reference evidence="1 2" key="1">
    <citation type="journal article" date="2013" name="Appl. Environ. Microbiol.">
        <title>wksl3, a New biocontrol agent for Salmonella enterica serovars enteritidis and typhimurium in foods: characterization, application, sequence analysis, and oral acute toxicity study.</title>
        <authorList>
            <person name="Kang H.W."/>
            <person name="Kim J.W."/>
            <person name="Jung T.S."/>
            <person name="Woo G.J."/>
        </authorList>
    </citation>
    <scope>NUCLEOTIDE SEQUENCE [LARGE SCALE GENOMIC DNA]</scope>
</reference>
<name>I7AYW3_9CAUD</name>
<accession>I7AYW3</accession>
<dbReference type="RefSeq" id="YP_009608642.1">
    <property type="nucleotide sequence ID" value="NC_041992.1"/>
</dbReference>
<dbReference type="Proteomes" id="UP000002912">
    <property type="component" value="Segment"/>
</dbReference>
<sequence length="37" mass="4102">MYEDISLEDAVYIWCAGEDVVCDGDLKAIVCEECGDE</sequence>
<proteinExistence type="predicted"/>
<evidence type="ECO:0000313" key="2">
    <source>
        <dbReference type="Proteomes" id="UP000002912"/>
    </source>
</evidence>